<dbReference type="PANTHER" id="PTHR33308">
    <property type="entry name" value="PEPTIDOGLYCAN HYDROLASE FLGJ"/>
    <property type="match status" value="1"/>
</dbReference>
<evidence type="ECO:0000313" key="4">
    <source>
        <dbReference type="Proteomes" id="UP001060919"/>
    </source>
</evidence>
<reference evidence="3" key="1">
    <citation type="submission" date="2022-09" db="EMBL/GenBank/DDBJ databases">
        <title>Aureispira anguillicida sp. nov., isolated from Leptocephalus of Japanese eel Anguilla japonica.</title>
        <authorList>
            <person name="Yuasa K."/>
            <person name="Mekata T."/>
            <person name="Ikunari K."/>
        </authorList>
    </citation>
    <scope>NUCLEOTIDE SEQUENCE</scope>
    <source>
        <strain evidence="3">EL160426</strain>
    </source>
</reference>
<dbReference type="AlphaFoldDB" id="A0A916DVR5"/>
<dbReference type="Gene3D" id="1.10.530.10">
    <property type="match status" value="1"/>
</dbReference>
<feature type="domain" description="Mannosyl-glycoprotein endo-beta-N-acetylglucosamidase-like" evidence="2">
    <location>
        <begin position="162"/>
        <end position="284"/>
    </location>
</feature>
<dbReference type="Pfam" id="PF01832">
    <property type="entry name" value="Glucosaminidase"/>
    <property type="match status" value="1"/>
</dbReference>
<evidence type="ECO:0000313" key="3">
    <source>
        <dbReference type="EMBL" id="BDS13855.1"/>
    </source>
</evidence>
<proteinExistence type="predicted"/>
<name>A0A916DVR5_9BACT</name>
<evidence type="ECO:0000259" key="2">
    <source>
        <dbReference type="Pfam" id="PF01832"/>
    </source>
</evidence>
<evidence type="ECO:0000256" key="1">
    <source>
        <dbReference type="ARBA" id="ARBA00022801"/>
    </source>
</evidence>
<dbReference type="Proteomes" id="UP001060919">
    <property type="component" value="Chromosome"/>
</dbReference>
<accession>A0A916DVR5</accession>
<dbReference type="InterPro" id="IPR051056">
    <property type="entry name" value="Glycosyl_Hydrolase_73"/>
</dbReference>
<organism evidence="3 4">
    <name type="scientific">Aureispira anguillae</name>
    <dbReference type="NCBI Taxonomy" id="2864201"/>
    <lineage>
        <taxon>Bacteria</taxon>
        <taxon>Pseudomonadati</taxon>
        <taxon>Bacteroidota</taxon>
        <taxon>Saprospiria</taxon>
        <taxon>Saprospirales</taxon>
        <taxon>Saprospiraceae</taxon>
        <taxon>Aureispira</taxon>
    </lineage>
</organism>
<keyword evidence="1" id="KW-0378">Hydrolase</keyword>
<dbReference type="EMBL" id="AP026867">
    <property type="protein sequence ID" value="BDS13855.1"/>
    <property type="molecule type" value="Genomic_DNA"/>
</dbReference>
<protein>
    <submittedName>
        <fullName evidence="3">Glucosaminidase domain-containing protein</fullName>
    </submittedName>
</protein>
<dbReference type="RefSeq" id="WP_264789106.1">
    <property type="nucleotide sequence ID" value="NZ_AP026867.1"/>
</dbReference>
<dbReference type="GO" id="GO:0004040">
    <property type="term" value="F:amidase activity"/>
    <property type="evidence" value="ECO:0007669"/>
    <property type="project" value="InterPro"/>
</dbReference>
<gene>
    <name evidence="3" type="ORF">AsAng_0046170</name>
</gene>
<dbReference type="KEGG" id="aup:AsAng_0046170"/>
<dbReference type="InterPro" id="IPR002901">
    <property type="entry name" value="MGlyc_endo_b_GlcNAc-like_dom"/>
</dbReference>
<sequence>METNNNNNINIQPCEDVLVTEHLPIPEEEIIDLLEAEAQNTETAIVIPKDNKDKQQISIKHIFQSLFYALQWQQLKRQLTKDALVGMSKRHWPKGIAVIALILIFNLDFKTTKTNQASIISYESHEQDVITADMVDPAFSGSSNMAIVSAEAKNNYISRFSEVAQNEMNKFGIPASVILGLSILHSNYGVSELAQTGNNHFHITCTDNHLAEGITGRGMHEGECYIHYQNAWTSFRANSLKLNAEHFEELRAVAGKNYEVWVSGLQKMGLQEADNLLEIIEEHQLYQFDKKK</sequence>
<dbReference type="PANTHER" id="PTHR33308:SF9">
    <property type="entry name" value="PEPTIDOGLYCAN HYDROLASE FLGJ"/>
    <property type="match status" value="1"/>
</dbReference>
<keyword evidence="4" id="KW-1185">Reference proteome</keyword>